<keyword evidence="4" id="KW-1185">Reference proteome</keyword>
<organism evidence="3 4">
    <name type="scientific">Komagataeibacter melaceti</name>
    <dbReference type="NCBI Taxonomy" id="2766577"/>
    <lineage>
        <taxon>Bacteria</taxon>
        <taxon>Pseudomonadati</taxon>
        <taxon>Pseudomonadota</taxon>
        <taxon>Alphaproteobacteria</taxon>
        <taxon>Acetobacterales</taxon>
        <taxon>Acetobacteraceae</taxon>
        <taxon>Komagataeibacter</taxon>
    </lineage>
</organism>
<evidence type="ECO:0000313" key="3">
    <source>
        <dbReference type="EMBL" id="RFD18463.1"/>
    </source>
</evidence>
<accession>A0A371YW75</accession>
<evidence type="ECO:0000256" key="1">
    <source>
        <dbReference type="SAM" id="MobiDB-lite"/>
    </source>
</evidence>
<proteinExistence type="predicted"/>
<sequence length="212" mass="22643">MKKHGCHILAMTALFLGAGGTAAFAKPIDSATMNPERMAAAAVVSAPDASQSLAAQYHELVTAKQAATSPRAYPVLRVSYSLLATRPQGYSLRSFSVTARSDADNRPQGFILTDGNGMGMTSQDLTKPAYTGEAHMGDSSGRLVIEALWRNAKHDEIRCTIVQHYTNTIGSHATTLEPACGELTSTVTGLWGRDRDTVPDETIPDSNIPQHT</sequence>
<comment type="caution">
    <text evidence="3">The sequence shown here is derived from an EMBL/GenBank/DDBJ whole genome shotgun (WGS) entry which is preliminary data.</text>
</comment>
<dbReference type="AlphaFoldDB" id="A0A371YW75"/>
<reference evidence="3 4" key="1">
    <citation type="submission" date="2018-08" db="EMBL/GenBank/DDBJ databases">
        <title>Komagataeibacter sp. AV 382.</title>
        <authorList>
            <person name="Skraban J."/>
            <person name="Trcek J."/>
        </authorList>
    </citation>
    <scope>NUCLEOTIDE SEQUENCE [LARGE SCALE GENOMIC DNA]</scope>
    <source>
        <strain evidence="3 4">AV 382</strain>
    </source>
</reference>
<evidence type="ECO:0000313" key="4">
    <source>
        <dbReference type="Proteomes" id="UP000262371"/>
    </source>
</evidence>
<feature type="signal peptide" evidence="2">
    <location>
        <begin position="1"/>
        <end position="25"/>
    </location>
</feature>
<feature type="chain" id="PRO_5016876832" evidence="2">
    <location>
        <begin position="26"/>
        <end position="212"/>
    </location>
</feature>
<dbReference type="EMBL" id="QUWV01000221">
    <property type="protein sequence ID" value="RFD18463.1"/>
    <property type="molecule type" value="Genomic_DNA"/>
</dbReference>
<protein>
    <submittedName>
        <fullName evidence="3">Uncharacterized protein</fullName>
    </submittedName>
</protein>
<evidence type="ECO:0000256" key="2">
    <source>
        <dbReference type="SAM" id="SignalP"/>
    </source>
</evidence>
<gene>
    <name evidence="3" type="ORF">DY926_16515</name>
</gene>
<feature type="region of interest" description="Disordered" evidence="1">
    <location>
        <begin position="192"/>
        <end position="212"/>
    </location>
</feature>
<keyword evidence="2" id="KW-0732">Signal</keyword>
<name>A0A371YW75_9PROT</name>
<dbReference type="Proteomes" id="UP000262371">
    <property type="component" value="Unassembled WGS sequence"/>
</dbReference>